<proteinExistence type="predicted"/>
<accession>A0A6J4TW66</accession>
<dbReference type="Pfam" id="PF00702">
    <property type="entry name" value="Hydrolase"/>
    <property type="match status" value="1"/>
</dbReference>
<gene>
    <name evidence="1" type="ORF">AVDCRST_MAG59-67</name>
</gene>
<dbReference type="Gene3D" id="1.10.150.240">
    <property type="entry name" value="Putative phosphatase, domain 2"/>
    <property type="match status" value="1"/>
</dbReference>
<dbReference type="InterPro" id="IPR036412">
    <property type="entry name" value="HAD-like_sf"/>
</dbReference>
<dbReference type="PANTHER" id="PTHR18901:SF38">
    <property type="entry name" value="PSEUDOURIDINE-5'-PHOSPHATASE"/>
    <property type="match status" value="1"/>
</dbReference>
<organism evidence="1">
    <name type="scientific">uncultured Thermomicrobiales bacterium</name>
    <dbReference type="NCBI Taxonomy" id="1645740"/>
    <lineage>
        <taxon>Bacteria</taxon>
        <taxon>Pseudomonadati</taxon>
        <taxon>Thermomicrobiota</taxon>
        <taxon>Thermomicrobia</taxon>
        <taxon>Thermomicrobiales</taxon>
        <taxon>environmental samples</taxon>
    </lineage>
</organism>
<dbReference type="Gene3D" id="3.40.50.1000">
    <property type="entry name" value="HAD superfamily/HAD-like"/>
    <property type="match status" value="1"/>
</dbReference>
<dbReference type="InterPro" id="IPR023198">
    <property type="entry name" value="PGP-like_dom2"/>
</dbReference>
<evidence type="ECO:0000313" key="1">
    <source>
        <dbReference type="EMBL" id="CAA9533572.1"/>
    </source>
</evidence>
<dbReference type="CDD" id="cd07505">
    <property type="entry name" value="HAD_BPGM-like"/>
    <property type="match status" value="1"/>
</dbReference>
<dbReference type="AlphaFoldDB" id="A0A6J4TW66"/>
<protein>
    <submittedName>
        <fullName evidence="1">Uncharacterized protein</fullName>
    </submittedName>
</protein>
<dbReference type="EMBL" id="CADCWF010000003">
    <property type="protein sequence ID" value="CAA9533572.1"/>
    <property type="molecule type" value="Genomic_DNA"/>
</dbReference>
<dbReference type="NCBIfam" id="TIGR01509">
    <property type="entry name" value="HAD-SF-IA-v3"/>
    <property type="match status" value="1"/>
</dbReference>
<dbReference type="SFLD" id="SFLDG01135">
    <property type="entry name" value="C1.5.6:_HAD__Beta-PGM__Phospha"/>
    <property type="match status" value="1"/>
</dbReference>
<reference evidence="1" key="1">
    <citation type="submission" date="2020-02" db="EMBL/GenBank/DDBJ databases">
        <authorList>
            <person name="Meier V. D."/>
        </authorList>
    </citation>
    <scope>NUCLEOTIDE SEQUENCE</scope>
    <source>
        <strain evidence="1">AVDCRST_MAG59</strain>
    </source>
</reference>
<name>A0A6J4TW66_9BACT</name>
<dbReference type="InterPro" id="IPR006439">
    <property type="entry name" value="HAD-SF_hydro_IA"/>
</dbReference>
<sequence length="216" mass="23359">MIRAAVFDLDGLLVESEEDWERARRDVVAGFGAAWTVDDQRAVLGTNMRQCCRYINERYRSPHRDERLGELLVARRMEIYGERLVVLPGAVEAVNALAETYPLAIASSSPPAVIRFVVGQLGLADRFRAVASSDEVERGKPAPDVYLLACERLGLVGAEAVAFEDSEPGIRAAAAAGVRVVAVPNPAYPPSIAALALADLVLPSFAAFRPEALAQW</sequence>
<dbReference type="SFLD" id="SFLDS00003">
    <property type="entry name" value="Haloacid_Dehalogenase"/>
    <property type="match status" value="1"/>
</dbReference>
<dbReference type="PANTHER" id="PTHR18901">
    <property type="entry name" value="2-DEOXYGLUCOSE-6-PHOSPHATE PHOSPHATASE 2"/>
    <property type="match status" value="1"/>
</dbReference>
<dbReference type="InterPro" id="IPR023214">
    <property type="entry name" value="HAD_sf"/>
</dbReference>
<dbReference type="PRINTS" id="PR00413">
    <property type="entry name" value="HADHALOGNASE"/>
</dbReference>
<dbReference type="SFLD" id="SFLDG01129">
    <property type="entry name" value="C1.5:_HAD__Beta-PGM__Phosphata"/>
    <property type="match status" value="1"/>
</dbReference>
<dbReference type="SUPFAM" id="SSF56784">
    <property type="entry name" value="HAD-like"/>
    <property type="match status" value="1"/>
</dbReference>